<dbReference type="EMBL" id="QXGB01001344">
    <property type="protein sequence ID" value="KAE9192410.1"/>
    <property type="molecule type" value="Genomic_DNA"/>
</dbReference>
<evidence type="ECO:0000313" key="4">
    <source>
        <dbReference type="EMBL" id="KAE9093290.1"/>
    </source>
</evidence>
<dbReference type="EMBL" id="QXGD01001389">
    <property type="protein sequence ID" value="KAE9207248.1"/>
    <property type="molecule type" value="Genomic_DNA"/>
</dbReference>
<dbReference type="EMBL" id="QXGC01001250">
    <property type="protein sequence ID" value="KAE9207355.1"/>
    <property type="molecule type" value="Genomic_DNA"/>
</dbReference>
<dbReference type="Proteomes" id="UP000440732">
    <property type="component" value="Unassembled WGS sequence"/>
</dbReference>
<evidence type="ECO:0000313" key="3">
    <source>
        <dbReference type="EMBL" id="KAE9092348.1"/>
    </source>
</evidence>
<gene>
    <name evidence="7" type="ORF">PF002_g19753</name>
    <name evidence="8" type="ORF">PF004_g17050</name>
    <name evidence="6" type="ORF">PF005_g18468</name>
    <name evidence="5" type="ORF">PF006_g17423</name>
    <name evidence="3" type="ORF">PF007_g18547</name>
    <name evidence="9" type="ORF">PF008_g17786</name>
    <name evidence="1" type="ORF">PF009_g19416</name>
    <name evidence="4" type="ORF">PF010_g17535</name>
    <name evidence="2" type="ORF">PF011_g16999</name>
</gene>
<evidence type="ECO:0000313" key="12">
    <source>
        <dbReference type="Proteomes" id="UP000440367"/>
    </source>
</evidence>
<dbReference type="EMBL" id="QXFW01001255">
    <property type="protein sequence ID" value="KAE8993785.1"/>
    <property type="molecule type" value="Genomic_DNA"/>
</dbReference>
<dbReference type="EMBL" id="QXFY01001307">
    <property type="protein sequence ID" value="KAE9321583.1"/>
    <property type="molecule type" value="Genomic_DNA"/>
</dbReference>
<organism evidence="2 15">
    <name type="scientific">Phytophthora fragariae</name>
    <dbReference type="NCBI Taxonomy" id="53985"/>
    <lineage>
        <taxon>Eukaryota</taxon>
        <taxon>Sar</taxon>
        <taxon>Stramenopiles</taxon>
        <taxon>Oomycota</taxon>
        <taxon>Peronosporomycetes</taxon>
        <taxon>Peronosporales</taxon>
        <taxon>Peronosporaceae</taxon>
        <taxon>Phytophthora</taxon>
    </lineage>
</organism>
<dbReference type="Proteomes" id="UP000441208">
    <property type="component" value="Unassembled WGS sequence"/>
</dbReference>
<sequence length="53" mass="5271">MPAVHSSTLLSFPFPFFGLSGVAVAVTGCYDAAQWGTAVHAAVGAEDGSAITS</sequence>
<evidence type="ECO:0000313" key="1">
    <source>
        <dbReference type="EMBL" id="KAE8930492.1"/>
    </source>
</evidence>
<dbReference type="EMBL" id="QXFX01001275">
    <property type="protein sequence ID" value="KAE9093290.1"/>
    <property type="molecule type" value="Genomic_DNA"/>
</dbReference>
<evidence type="ECO:0000313" key="2">
    <source>
        <dbReference type="EMBL" id="KAE8993785.1"/>
    </source>
</evidence>
<name>A0A6A3JMZ6_9STRA</name>
<evidence type="ECO:0000313" key="5">
    <source>
        <dbReference type="EMBL" id="KAE9123442.1"/>
    </source>
</evidence>
<dbReference type="EMBL" id="QXGF01001372">
    <property type="protein sequence ID" value="KAE8930492.1"/>
    <property type="molecule type" value="Genomic_DNA"/>
</dbReference>
<dbReference type="Proteomes" id="UP000476176">
    <property type="component" value="Unassembled WGS sequence"/>
</dbReference>
<proteinExistence type="predicted"/>
<dbReference type="Proteomes" id="UP000429523">
    <property type="component" value="Unassembled WGS sequence"/>
</dbReference>
<evidence type="ECO:0000313" key="11">
    <source>
        <dbReference type="Proteomes" id="UP000433483"/>
    </source>
</evidence>
<comment type="caution">
    <text evidence="2">The sequence shown here is derived from an EMBL/GenBank/DDBJ whole genome shotgun (WGS) entry which is preliminary data.</text>
</comment>
<evidence type="ECO:0000313" key="15">
    <source>
        <dbReference type="Proteomes" id="UP000460718"/>
    </source>
</evidence>
<keyword evidence="11" id="KW-1185">Reference proteome</keyword>
<dbReference type="Proteomes" id="UP000460718">
    <property type="component" value="Unassembled WGS sequence"/>
</dbReference>
<evidence type="ECO:0000313" key="17">
    <source>
        <dbReference type="Proteomes" id="UP000486351"/>
    </source>
</evidence>
<reference evidence="15 16" key="1">
    <citation type="submission" date="2018-09" db="EMBL/GenBank/DDBJ databases">
        <title>Genomic investigation of the strawberry pathogen Phytophthora fragariae indicates pathogenicity is determined by transcriptional variation in three key races.</title>
        <authorList>
            <person name="Adams T.M."/>
            <person name="Armitage A.D."/>
            <person name="Sobczyk M.K."/>
            <person name="Bates H.J."/>
            <person name="Dunwell J.M."/>
            <person name="Nellist C.F."/>
            <person name="Harrison R.J."/>
        </authorList>
    </citation>
    <scope>NUCLEOTIDE SEQUENCE [LARGE SCALE GENOMIC DNA]</scope>
    <source>
        <strain evidence="7 12">BC-1</strain>
        <strain evidence="8 16">BC-23</strain>
        <strain evidence="6 11">NOV-27</strain>
        <strain evidence="5 13">NOV-5</strain>
        <strain evidence="3 14">NOV-71</strain>
        <strain evidence="9 17">NOV-77</strain>
        <strain evidence="1 10">NOV-9</strain>
        <strain evidence="4 18">ONT-3</strain>
        <strain evidence="2 15">SCRP245</strain>
    </source>
</reference>
<evidence type="ECO:0000313" key="6">
    <source>
        <dbReference type="EMBL" id="KAE9192410.1"/>
    </source>
</evidence>
<dbReference type="Proteomes" id="UP000433483">
    <property type="component" value="Unassembled WGS sequence"/>
</dbReference>
<evidence type="ECO:0000313" key="7">
    <source>
        <dbReference type="EMBL" id="KAE9207248.1"/>
    </source>
</evidence>
<protein>
    <submittedName>
        <fullName evidence="2">Uncharacterized protein</fullName>
    </submittedName>
</protein>
<accession>A0A6A3JMZ6</accession>
<dbReference type="Proteomes" id="UP000440367">
    <property type="component" value="Unassembled WGS sequence"/>
</dbReference>
<evidence type="ECO:0000313" key="10">
    <source>
        <dbReference type="Proteomes" id="UP000429523"/>
    </source>
</evidence>
<dbReference type="Proteomes" id="UP000486351">
    <property type="component" value="Unassembled WGS sequence"/>
</dbReference>
<dbReference type="Proteomes" id="UP000488956">
    <property type="component" value="Unassembled WGS sequence"/>
</dbReference>
<dbReference type="EMBL" id="QXGA01001283">
    <property type="protein sequence ID" value="KAE9123442.1"/>
    <property type="molecule type" value="Genomic_DNA"/>
</dbReference>
<evidence type="ECO:0000313" key="9">
    <source>
        <dbReference type="EMBL" id="KAE9321583.1"/>
    </source>
</evidence>
<dbReference type="AlphaFoldDB" id="A0A6A3JMZ6"/>
<evidence type="ECO:0000313" key="8">
    <source>
        <dbReference type="EMBL" id="KAE9207355.1"/>
    </source>
</evidence>
<evidence type="ECO:0000313" key="14">
    <source>
        <dbReference type="Proteomes" id="UP000441208"/>
    </source>
</evidence>
<evidence type="ECO:0000313" key="18">
    <source>
        <dbReference type="Proteomes" id="UP000488956"/>
    </source>
</evidence>
<evidence type="ECO:0000313" key="16">
    <source>
        <dbReference type="Proteomes" id="UP000476176"/>
    </source>
</evidence>
<evidence type="ECO:0000313" key="13">
    <source>
        <dbReference type="Proteomes" id="UP000440732"/>
    </source>
</evidence>
<dbReference type="EMBL" id="QXFZ01001338">
    <property type="protein sequence ID" value="KAE9092348.1"/>
    <property type="molecule type" value="Genomic_DNA"/>
</dbReference>